<accession>A0A1H3KFS6</accession>
<reference evidence="3" key="1">
    <citation type="submission" date="2016-10" db="EMBL/GenBank/DDBJ databases">
        <authorList>
            <person name="Varghese N."/>
            <person name="Submissions S."/>
        </authorList>
    </citation>
    <scope>NUCLEOTIDE SEQUENCE [LARGE SCALE GENOMIC DNA]</scope>
    <source>
        <strain evidence="3">DSM 173</strain>
    </source>
</reference>
<dbReference type="Pfam" id="PF13612">
    <property type="entry name" value="DDE_Tnp_1_3"/>
    <property type="match status" value="1"/>
</dbReference>
<evidence type="ECO:0000313" key="3">
    <source>
        <dbReference type="Proteomes" id="UP000198672"/>
    </source>
</evidence>
<protein>
    <submittedName>
        <fullName evidence="2">Transposase DDE domain-containing protein</fullName>
    </submittedName>
</protein>
<gene>
    <name evidence="2" type="ORF">SAMN05421644_1931</name>
</gene>
<dbReference type="STRING" id="61595.SAMN05421644_1931"/>
<dbReference type="Proteomes" id="UP000198672">
    <property type="component" value="Unassembled WGS sequence"/>
</dbReference>
<evidence type="ECO:0000313" key="2">
    <source>
        <dbReference type="EMBL" id="SDY50665.1"/>
    </source>
</evidence>
<dbReference type="EMBL" id="FNOW01000093">
    <property type="protein sequence ID" value="SDY50665.1"/>
    <property type="molecule type" value="Genomic_DNA"/>
</dbReference>
<sequence length="193" mass="21704">MDDPLHLVDGFPVPVCVITRARRCVRFSAVSDYGHCAAKDITYYGLHGHLLVSSSGVITRLTLSAANIDERQALWELTERLAGRLIGDKGYLSAALRADLAEVHVELQTPYRSNMIDTRDPAFGAHLQRTRRLIETVIGQLTERFHIQTVRARDLWHLTARMARKVLAHTLAIWINRSLGRPDLQFEGLITVG</sequence>
<dbReference type="NCBIfam" id="NF033520">
    <property type="entry name" value="transpos_IS982"/>
    <property type="match status" value="1"/>
</dbReference>
<proteinExistence type="predicted"/>
<evidence type="ECO:0000259" key="1">
    <source>
        <dbReference type="Pfam" id="PF13612"/>
    </source>
</evidence>
<feature type="domain" description="Transposase DDE" evidence="1">
    <location>
        <begin position="6"/>
        <end position="153"/>
    </location>
</feature>
<dbReference type="AlphaFoldDB" id="A0A1H3KFS6"/>
<organism evidence="2 3">
    <name type="scientific">Allochromatium warmingii</name>
    <name type="common">Chromatium warmingii</name>
    <dbReference type="NCBI Taxonomy" id="61595"/>
    <lineage>
        <taxon>Bacteria</taxon>
        <taxon>Pseudomonadati</taxon>
        <taxon>Pseudomonadota</taxon>
        <taxon>Gammaproteobacteria</taxon>
        <taxon>Chromatiales</taxon>
        <taxon>Chromatiaceae</taxon>
        <taxon>Allochromatium</taxon>
    </lineage>
</organism>
<name>A0A1H3KFS6_ALLWA</name>
<dbReference type="InterPro" id="IPR025668">
    <property type="entry name" value="Tnp_DDE_dom"/>
</dbReference>
<keyword evidence="3" id="KW-1185">Reference proteome</keyword>